<dbReference type="InterPro" id="IPR000014">
    <property type="entry name" value="PAS"/>
</dbReference>
<dbReference type="SUPFAM" id="SSF55073">
    <property type="entry name" value="Nucleotide cyclase"/>
    <property type="match status" value="1"/>
</dbReference>
<dbReference type="Pfam" id="PF00563">
    <property type="entry name" value="EAL"/>
    <property type="match status" value="1"/>
</dbReference>
<feature type="domain" description="GGDEF" evidence="4">
    <location>
        <begin position="177"/>
        <end position="310"/>
    </location>
</feature>
<dbReference type="PANTHER" id="PTHR33121:SF70">
    <property type="entry name" value="SIGNALING PROTEIN YKOW"/>
    <property type="match status" value="1"/>
</dbReference>
<dbReference type="InterPro" id="IPR029787">
    <property type="entry name" value="Nucleotide_cyclase"/>
</dbReference>
<dbReference type="InterPro" id="IPR043128">
    <property type="entry name" value="Rev_trsase/Diguanyl_cyclase"/>
</dbReference>
<dbReference type="SMART" id="SM00091">
    <property type="entry name" value="PAS"/>
    <property type="match status" value="1"/>
</dbReference>
<evidence type="ECO:0000259" key="4">
    <source>
        <dbReference type="PROSITE" id="PS50887"/>
    </source>
</evidence>
<dbReference type="PROSITE" id="PS50113">
    <property type="entry name" value="PAC"/>
    <property type="match status" value="1"/>
</dbReference>
<dbReference type="InterPro" id="IPR000160">
    <property type="entry name" value="GGDEF_dom"/>
</dbReference>
<dbReference type="EMBL" id="JAKRRX010000109">
    <property type="protein sequence ID" value="MCW8335365.1"/>
    <property type="molecule type" value="Genomic_DNA"/>
</dbReference>
<accession>A0A9X3HSX5</accession>
<feature type="domain" description="EAL" evidence="3">
    <location>
        <begin position="319"/>
        <end position="573"/>
    </location>
</feature>
<dbReference type="InterPro" id="IPR001633">
    <property type="entry name" value="EAL_dom"/>
</dbReference>
<dbReference type="NCBIfam" id="TIGR00229">
    <property type="entry name" value="sensory_box"/>
    <property type="match status" value="1"/>
</dbReference>
<evidence type="ECO:0000313" key="5">
    <source>
        <dbReference type="EMBL" id="MCW8335365.1"/>
    </source>
</evidence>
<proteinExistence type="predicted"/>
<dbReference type="CDD" id="cd00130">
    <property type="entry name" value="PAS"/>
    <property type="match status" value="1"/>
</dbReference>
<dbReference type="Gene3D" id="3.30.450.20">
    <property type="entry name" value="PAS domain"/>
    <property type="match status" value="1"/>
</dbReference>
<sequence>MLPLSKVDTLSQTPLTGADFDAFIDNHFIHMFDVFVEGVFYLSHKGDVFFYNPSFYAQFGITSGHIHFDDWLELVHPLDKAIFQQKVDDHMQTDECKVTTQYRVRMLNGQYLWIEGSSITKVKDGKTFMIGCHRDVSDQKLMESYIQQAAFRDSASGLSNRSKLLIDIEEIVHTNDSEYSLVYIQVDDIKSYINQYGPEILKELLDHLIAALQDLPDDFADYYRIRSDDFAVLVKGHYEGDELRHLGERIMEQYHNSLSDNEHLYGKDISLGIYPNIDKNLPAEEIVKIACRTCQFTGSTNGPRLAIYSGDTQRKVERHFFIEQSLKKAIKNDIISVKFQPIICAQTDRIASFEALVRWRSKEFGEIYPDEFIPVAEKKRLIVDLGYLVFEKACQFIHQYHQKHSRDVRVNVNVSVLQLLNSHFPERVKTIAELAHVPAKNVVLELTETFILDGNKHALEQLNKLSGYGFKLSLDDFGAGYSSLNSFFDLPLDQIKIDKSMAWRSLDNVASREYLRFVTQLCRSNNVDIVVEGIENAEMQRSFIEMGVSYLQGYWLSKPLSLASASRYTLNQYK</sequence>
<dbReference type="GO" id="GO:0071111">
    <property type="term" value="F:cyclic-guanylate-specific phosphodiesterase activity"/>
    <property type="evidence" value="ECO:0007669"/>
    <property type="project" value="InterPro"/>
</dbReference>
<dbReference type="InterPro" id="IPR013655">
    <property type="entry name" value="PAS_fold_3"/>
</dbReference>
<dbReference type="PROSITE" id="PS50112">
    <property type="entry name" value="PAS"/>
    <property type="match status" value="1"/>
</dbReference>
<feature type="domain" description="PAC" evidence="2">
    <location>
        <begin position="98"/>
        <end position="148"/>
    </location>
</feature>
<name>A0A9X3HSX5_9VIBR</name>
<dbReference type="InterPro" id="IPR035919">
    <property type="entry name" value="EAL_sf"/>
</dbReference>
<dbReference type="InterPro" id="IPR050706">
    <property type="entry name" value="Cyclic-di-GMP_PDE-like"/>
</dbReference>
<dbReference type="AlphaFoldDB" id="A0A9X3HSX5"/>
<feature type="domain" description="PAS" evidence="1">
    <location>
        <begin position="24"/>
        <end position="94"/>
    </location>
</feature>
<dbReference type="SUPFAM" id="SSF141868">
    <property type="entry name" value="EAL domain-like"/>
    <property type="match status" value="1"/>
</dbReference>
<evidence type="ECO:0000259" key="3">
    <source>
        <dbReference type="PROSITE" id="PS50883"/>
    </source>
</evidence>
<dbReference type="Gene3D" id="3.20.20.450">
    <property type="entry name" value="EAL domain"/>
    <property type="match status" value="1"/>
</dbReference>
<dbReference type="PANTHER" id="PTHR33121">
    <property type="entry name" value="CYCLIC DI-GMP PHOSPHODIESTERASE PDEF"/>
    <property type="match status" value="1"/>
</dbReference>
<protein>
    <submittedName>
        <fullName evidence="5">EAL domain-containing protein</fullName>
    </submittedName>
</protein>
<dbReference type="Proteomes" id="UP001155586">
    <property type="component" value="Unassembled WGS sequence"/>
</dbReference>
<dbReference type="CDD" id="cd01948">
    <property type="entry name" value="EAL"/>
    <property type="match status" value="1"/>
</dbReference>
<organism evidence="5 6">
    <name type="scientific">Vibrio paucivorans</name>
    <dbReference type="NCBI Taxonomy" id="2829489"/>
    <lineage>
        <taxon>Bacteria</taxon>
        <taxon>Pseudomonadati</taxon>
        <taxon>Pseudomonadota</taxon>
        <taxon>Gammaproteobacteria</taxon>
        <taxon>Vibrionales</taxon>
        <taxon>Vibrionaceae</taxon>
        <taxon>Vibrio</taxon>
    </lineage>
</organism>
<dbReference type="InterPro" id="IPR035965">
    <property type="entry name" value="PAS-like_dom_sf"/>
</dbReference>
<evidence type="ECO:0000259" key="2">
    <source>
        <dbReference type="PROSITE" id="PS50113"/>
    </source>
</evidence>
<dbReference type="InterPro" id="IPR000700">
    <property type="entry name" value="PAS-assoc_C"/>
</dbReference>
<dbReference type="Gene3D" id="3.30.70.270">
    <property type="match status" value="1"/>
</dbReference>
<dbReference type="PROSITE" id="PS50883">
    <property type="entry name" value="EAL"/>
    <property type="match status" value="1"/>
</dbReference>
<dbReference type="SUPFAM" id="SSF55785">
    <property type="entry name" value="PYP-like sensor domain (PAS domain)"/>
    <property type="match status" value="1"/>
</dbReference>
<dbReference type="Pfam" id="PF08447">
    <property type="entry name" value="PAS_3"/>
    <property type="match status" value="1"/>
</dbReference>
<evidence type="ECO:0000259" key="1">
    <source>
        <dbReference type="PROSITE" id="PS50112"/>
    </source>
</evidence>
<dbReference type="SMART" id="SM00267">
    <property type="entry name" value="GGDEF"/>
    <property type="match status" value="1"/>
</dbReference>
<gene>
    <name evidence="5" type="ORF">MD483_16220</name>
</gene>
<dbReference type="PROSITE" id="PS50887">
    <property type="entry name" value="GGDEF"/>
    <property type="match status" value="1"/>
</dbReference>
<reference evidence="5" key="1">
    <citation type="submission" date="2022-02" db="EMBL/GenBank/DDBJ databases">
        <title>Vibrio sp. nov., a new bacterium isolated from Bohai sea, China.</title>
        <authorList>
            <person name="Yuan Y."/>
        </authorList>
    </citation>
    <scope>NUCLEOTIDE SEQUENCE</scope>
    <source>
        <strain evidence="5">DBSS07</strain>
    </source>
</reference>
<evidence type="ECO:0000313" key="6">
    <source>
        <dbReference type="Proteomes" id="UP001155586"/>
    </source>
</evidence>
<keyword evidence="6" id="KW-1185">Reference proteome</keyword>
<dbReference type="RefSeq" id="WP_265688558.1">
    <property type="nucleotide sequence ID" value="NZ_JAKRRX010000109.1"/>
</dbReference>
<dbReference type="SMART" id="SM00052">
    <property type="entry name" value="EAL"/>
    <property type="match status" value="1"/>
</dbReference>
<dbReference type="Pfam" id="PF00990">
    <property type="entry name" value="GGDEF"/>
    <property type="match status" value="1"/>
</dbReference>
<comment type="caution">
    <text evidence="5">The sequence shown here is derived from an EMBL/GenBank/DDBJ whole genome shotgun (WGS) entry which is preliminary data.</text>
</comment>